<dbReference type="InterPro" id="IPR016181">
    <property type="entry name" value="Acyl_CoA_acyltransferase"/>
</dbReference>
<sequence length="186" mass="21158">MSEHPFSASPEIRKLWRHDKPDVAEHLLRLDQHTRRSRFGAVVKDNFIKHYAEGIIAFDTVVFGAFFDGQLRAIGELRGTPRSWPRHAELALSVEPGWQGKRIGSALFSRLIEASQNRGIRSLHVLFLSENKMMQSIARRYHPETNFNGGQIEAALEPPWATPMSFAREMVADANARIRRCLLVAT</sequence>
<organism evidence="2 3">
    <name type="scientific">Sulfitobacter brevis</name>
    <dbReference type="NCBI Taxonomy" id="74348"/>
    <lineage>
        <taxon>Bacteria</taxon>
        <taxon>Pseudomonadati</taxon>
        <taxon>Pseudomonadota</taxon>
        <taxon>Alphaproteobacteria</taxon>
        <taxon>Rhodobacterales</taxon>
        <taxon>Roseobacteraceae</taxon>
        <taxon>Sulfitobacter</taxon>
    </lineage>
</organism>
<dbReference type="CDD" id="cd04301">
    <property type="entry name" value="NAT_SF"/>
    <property type="match status" value="1"/>
</dbReference>
<evidence type="ECO:0000313" key="2">
    <source>
        <dbReference type="EMBL" id="SFF26801.1"/>
    </source>
</evidence>
<accession>A0A1I2HE26</accession>
<dbReference type="InterPro" id="IPR000182">
    <property type="entry name" value="GNAT_dom"/>
</dbReference>
<dbReference type="AlphaFoldDB" id="A0A1I2HE26"/>
<feature type="domain" description="N-acetyltransferase" evidence="1">
    <location>
        <begin position="10"/>
        <end position="169"/>
    </location>
</feature>
<name>A0A1I2HE26_9RHOB</name>
<gene>
    <name evidence="2" type="ORF">SAMN04488523_1444</name>
</gene>
<dbReference type="GO" id="GO:0016747">
    <property type="term" value="F:acyltransferase activity, transferring groups other than amino-acyl groups"/>
    <property type="evidence" value="ECO:0007669"/>
    <property type="project" value="InterPro"/>
</dbReference>
<dbReference type="Proteomes" id="UP000198977">
    <property type="component" value="Unassembled WGS sequence"/>
</dbReference>
<dbReference type="Pfam" id="PF00583">
    <property type="entry name" value="Acetyltransf_1"/>
    <property type="match status" value="1"/>
</dbReference>
<evidence type="ECO:0000313" key="3">
    <source>
        <dbReference type="Proteomes" id="UP000198977"/>
    </source>
</evidence>
<dbReference type="PROSITE" id="PS51186">
    <property type="entry name" value="GNAT"/>
    <property type="match status" value="1"/>
</dbReference>
<proteinExistence type="predicted"/>
<dbReference type="SUPFAM" id="SSF55729">
    <property type="entry name" value="Acyl-CoA N-acyltransferases (Nat)"/>
    <property type="match status" value="1"/>
</dbReference>
<dbReference type="EMBL" id="FOMW01000044">
    <property type="protein sequence ID" value="SFF26801.1"/>
    <property type="molecule type" value="Genomic_DNA"/>
</dbReference>
<dbReference type="RefSeq" id="WP_093925618.1">
    <property type="nucleotide sequence ID" value="NZ_FOMW01000044.1"/>
</dbReference>
<reference evidence="2 3" key="1">
    <citation type="submission" date="2016-10" db="EMBL/GenBank/DDBJ databases">
        <authorList>
            <person name="de Groot N.N."/>
        </authorList>
    </citation>
    <scope>NUCLEOTIDE SEQUENCE [LARGE SCALE GENOMIC DNA]</scope>
    <source>
        <strain evidence="2 3">DSM 11443</strain>
    </source>
</reference>
<keyword evidence="3" id="KW-1185">Reference proteome</keyword>
<dbReference type="OrthoDB" id="7843527at2"/>
<dbReference type="STRING" id="74348.SAMN04488523_1444"/>
<dbReference type="Gene3D" id="3.40.630.30">
    <property type="match status" value="1"/>
</dbReference>
<evidence type="ECO:0000259" key="1">
    <source>
        <dbReference type="PROSITE" id="PS51186"/>
    </source>
</evidence>
<keyword evidence="2" id="KW-0808">Transferase</keyword>
<protein>
    <submittedName>
        <fullName evidence="2">Acetyltransferase (GNAT) family protein</fullName>
    </submittedName>
</protein>